<dbReference type="EMBL" id="VTPC01002529">
    <property type="protein sequence ID" value="KAF2899905.1"/>
    <property type="molecule type" value="Genomic_DNA"/>
</dbReference>
<dbReference type="Proteomes" id="UP000801492">
    <property type="component" value="Unassembled WGS sequence"/>
</dbReference>
<evidence type="ECO:0000313" key="2">
    <source>
        <dbReference type="Proteomes" id="UP000801492"/>
    </source>
</evidence>
<comment type="caution">
    <text evidence="1">The sequence shown here is derived from an EMBL/GenBank/DDBJ whole genome shotgun (WGS) entry which is preliminary data.</text>
</comment>
<gene>
    <name evidence="1" type="ORF">ILUMI_06279</name>
</gene>
<dbReference type="SUPFAM" id="SSF53850">
    <property type="entry name" value="Periplasmic binding protein-like II"/>
    <property type="match status" value="1"/>
</dbReference>
<dbReference type="AlphaFoldDB" id="A0A8K0DFW8"/>
<organism evidence="1 2">
    <name type="scientific">Ignelater luminosus</name>
    <name type="common">Cucubano</name>
    <name type="synonym">Pyrophorus luminosus</name>
    <dbReference type="NCBI Taxonomy" id="2038154"/>
    <lineage>
        <taxon>Eukaryota</taxon>
        <taxon>Metazoa</taxon>
        <taxon>Ecdysozoa</taxon>
        <taxon>Arthropoda</taxon>
        <taxon>Hexapoda</taxon>
        <taxon>Insecta</taxon>
        <taxon>Pterygota</taxon>
        <taxon>Neoptera</taxon>
        <taxon>Endopterygota</taxon>
        <taxon>Coleoptera</taxon>
        <taxon>Polyphaga</taxon>
        <taxon>Elateriformia</taxon>
        <taxon>Elateroidea</taxon>
        <taxon>Elateridae</taxon>
        <taxon>Agrypninae</taxon>
        <taxon>Pyrophorini</taxon>
        <taxon>Ignelater</taxon>
    </lineage>
</organism>
<dbReference type="OrthoDB" id="8185396at2759"/>
<dbReference type="Gene3D" id="3.40.190.10">
    <property type="entry name" value="Periplasmic binding protein-like II"/>
    <property type="match status" value="1"/>
</dbReference>
<accession>A0A8K0DFW8</accession>
<evidence type="ECO:0000313" key="1">
    <source>
        <dbReference type="EMBL" id="KAF2899905.1"/>
    </source>
</evidence>
<reference evidence="1" key="1">
    <citation type="submission" date="2019-08" db="EMBL/GenBank/DDBJ databases">
        <title>The genome of the North American firefly Photinus pyralis.</title>
        <authorList>
            <consortium name="Photinus pyralis genome working group"/>
            <person name="Fallon T.R."/>
            <person name="Sander Lower S.E."/>
            <person name="Weng J.-K."/>
        </authorList>
    </citation>
    <scope>NUCLEOTIDE SEQUENCE</scope>
    <source>
        <strain evidence="1">TRF0915ILg1</strain>
        <tissue evidence="1">Whole body</tissue>
    </source>
</reference>
<name>A0A8K0DFW8_IGNLU</name>
<proteinExistence type="predicted"/>
<keyword evidence="2" id="KW-1185">Reference proteome</keyword>
<sequence>MRSETPFLLICHFTIMNFIKGIPDDFCHKATLKGNFNCENIYIWKSDQEDFISLLNVTFTKPGGSDLRALEGKTVRVIADNMKPFIISSNKSNELSGYLGDIWNIVEEALKFKSNITSVNYDTGLNIISKGNADVMLAAGVVKPGLIGVEYSQPYLYNW</sequence>
<protein>
    <submittedName>
        <fullName evidence="1">Uncharacterized protein</fullName>
    </submittedName>
</protein>